<dbReference type="GO" id="GO:0016491">
    <property type="term" value="F:oxidoreductase activity"/>
    <property type="evidence" value="ECO:0007669"/>
    <property type="project" value="UniProtKB-KW"/>
</dbReference>
<comment type="cofactor">
    <cofactor evidence="1">
        <name>FAD</name>
        <dbReference type="ChEBI" id="CHEBI:57692"/>
    </cofactor>
</comment>
<evidence type="ECO:0000256" key="1">
    <source>
        <dbReference type="ARBA" id="ARBA00001974"/>
    </source>
</evidence>
<dbReference type="InterPro" id="IPR036188">
    <property type="entry name" value="FAD/NAD-bd_sf"/>
</dbReference>
<dbReference type="PANTHER" id="PTHR43563:SF1">
    <property type="entry name" value="AMINE OXIDASE [FLAVIN-CONTAINING] B"/>
    <property type="match status" value="1"/>
</dbReference>
<dbReference type="Proteomes" id="UP001179121">
    <property type="component" value="Chromosome"/>
</dbReference>
<dbReference type="PANTHER" id="PTHR43563">
    <property type="entry name" value="AMINE OXIDASE"/>
    <property type="match status" value="1"/>
</dbReference>
<evidence type="ECO:0000313" key="6">
    <source>
        <dbReference type="EMBL" id="CAI4029724.1"/>
    </source>
</evidence>
<comment type="similarity">
    <text evidence="2">Belongs to the flavin monoamine oxidase family.</text>
</comment>
<gene>
    <name evidence="6" type="ORF">DNFV4_00142</name>
</gene>
<sequence>MANTRILSGRSVVVAGAGLAGLAAAVRLQQSGAQVTVLEARDRVGGRVWTVRNGFADGQHAEAGADLIETDHDAIRRLAGQVGLSLTPVLEGGFAFVRRDSRRYPSNPVSIARGFWPEIAKLCEPWVRAYRLTEQRWDSPIARVLANQSVADWLDQIRADRRIRAAVQGMRGFFLADPEELSLLALVDQLASESQGQSRFYRIKGGNDQLATGLARMLREPVQLHTTVLAVTQRRGGVRVTVSGSDGIQAKIAADVLVLALPATTLRRIVFTPPLPALQRRAIRDLRYGRATKTQLQFDRRFWQRQGRPRAYGTDLPIGAIWDANEEQRGNAGILTLLAGGSASIETERLLAQRGIRGLTDHLRWLGAAQASVLASRAVCWTDDPWAQGGYAFFHRDYDPELRAWLARPHGRVLFAGEHTSLRWQGYMNGAVESGWRAAAEVEALSRQLCSRA</sequence>
<reference evidence="6" key="1">
    <citation type="submission" date="2022-10" db="EMBL/GenBank/DDBJ databases">
        <authorList>
            <person name="Koch H."/>
        </authorList>
    </citation>
    <scope>NUCLEOTIDE SEQUENCE</scope>
    <source>
        <strain evidence="6">DNF</strain>
    </source>
</reference>
<dbReference type="InterPro" id="IPR002937">
    <property type="entry name" value="Amino_oxidase"/>
</dbReference>
<keyword evidence="7" id="KW-1185">Reference proteome</keyword>
<evidence type="ECO:0000256" key="4">
    <source>
        <dbReference type="PIRSR" id="PIRSR601613-1"/>
    </source>
</evidence>
<dbReference type="InterPro" id="IPR050703">
    <property type="entry name" value="Flavin_MAO"/>
</dbReference>
<evidence type="ECO:0000313" key="7">
    <source>
        <dbReference type="Proteomes" id="UP001179121"/>
    </source>
</evidence>
<dbReference type="Gene3D" id="1.10.405.10">
    <property type="entry name" value="Guanine Nucleotide Dissociation Inhibitor, domain 1"/>
    <property type="match status" value="1"/>
</dbReference>
<accession>A0AA86MVF2</accession>
<proteinExistence type="inferred from homology"/>
<dbReference type="RefSeq" id="WP_289266750.1">
    <property type="nucleotide sequence ID" value="NZ_OX365700.1"/>
</dbReference>
<dbReference type="PRINTS" id="PR00757">
    <property type="entry name" value="AMINEOXDASEF"/>
</dbReference>
<dbReference type="SUPFAM" id="SSF54373">
    <property type="entry name" value="FAD-linked reductases, C-terminal domain"/>
    <property type="match status" value="1"/>
</dbReference>
<feature type="binding site" evidence="4">
    <location>
        <begin position="39"/>
        <end position="40"/>
    </location>
    <ligand>
        <name>FAD</name>
        <dbReference type="ChEBI" id="CHEBI:57692"/>
    </ligand>
</feature>
<feature type="binding site" evidence="4">
    <location>
        <position position="228"/>
    </location>
    <ligand>
        <name>FAD</name>
        <dbReference type="ChEBI" id="CHEBI:57692"/>
    </ligand>
</feature>
<dbReference type="KEGG" id="nti:DNFV4_00142"/>
<dbReference type="SUPFAM" id="SSF51905">
    <property type="entry name" value="FAD/NAD(P)-binding domain"/>
    <property type="match status" value="1"/>
</dbReference>
<dbReference type="EMBL" id="OX365700">
    <property type="protein sequence ID" value="CAI4029724.1"/>
    <property type="molecule type" value="Genomic_DNA"/>
</dbReference>
<name>A0AA86MVF2_9BACT</name>
<organism evidence="6 7">
    <name type="scientific">Nitrospira tepida</name>
    <dbReference type="NCBI Taxonomy" id="2973512"/>
    <lineage>
        <taxon>Bacteria</taxon>
        <taxon>Pseudomonadati</taxon>
        <taxon>Nitrospirota</taxon>
        <taxon>Nitrospiria</taxon>
        <taxon>Nitrospirales</taxon>
        <taxon>Nitrospiraceae</taxon>
        <taxon>Nitrospira</taxon>
    </lineage>
</organism>
<protein>
    <submittedName>
        <fullName evidence="6">Flavin-containing monoamine oxidase</fullName>
    </submittedName>
</protein>
<feature type="domain" description="Amine oxidase" evidence="5">
    <location>
        <begin position="19"/>
        <end position="442"/>
    </location>
</feature>
<keyword evidence="3" id="KW-0560">Oxidoreductase</keyword>
<evidence type="ECO:0000259" key="5">
    <source>
        <dbReference type="Pfam" id="PF01593"/>
    </source>
</evidence>
<dbReference type="Gene3D" id="3.50.50.60">
    <property type="entry name" value="FAD/NAD(P)-binding domain"/>
    <property type="match status" value="1"/>
</dbReference>
<dbReference type="Gene3D" id="3.90.660.10">
    <property type="match status" value="1"/>
</dbReference>
<dbReference type="InterPro" id="IPR001613">
    <property type="entry name" value="Flavin_amine_oxidase"/>
</dbReference>
<dbReference type="Pfam" id="PF01593">
    <property type="entry name" value="Amino_oxidase"/>
    <property type="match status" value="1"/>
</dbReference>
<dbReference type="AlphaFoldDB" id="A0AA86MVF2"/>
<evidence type="ECO:0000256" key="2">
    <source>
        <dbReference type="ARBA" id="ARBA00005995"/>
    </source>
</evidence>
<evidence type="ECO:0000256" key="3">
    <source>
        <dbReference type="ARBA" id="ARBA00023002"/>
    </source>
</evidence>